<organism evidence="1 2">
    <name type="scientific">Dreissena polymorpha</name>
    <name type="common">Zebra mussel</name>
    <name type="synonym">Mytilus polymorpha</name>
    <dbReference type="NCBI Taxonomy" id="45954"/>
    <lineage>
        <taxon>Eukaryota</taxon>
        <taxon>Metazoa</taxon>
        <taxon>Spiralia</taxon>
        <taxon>Lophotrochozoa</taxon>
        <taxon>Mollusca</taxon>
        <taxon>Bivalvia</taxon>
        <taxon>Autobranchia</taxon>
        <taxon>Heteroconchia</taxon>
        <taxon>Euheterodonta</taxon>
        <taxon>Imparidentia</taxon>
        <taxon>Neoheterodontei</taxon>
        <taxon>Myida</taxon>
        <taxon>Dreissenoidea</taxon>
        <taxon>Dreissenidae</taxon>
        <taxon>Dreissena</taxon>
    </lineage>
</organism>
<dbReference type="AlphaFoldDB" id="A0A9D4N6Z8"/>
<gene>
    <name evidence="1" type="ORF">DPMN_013074</name>
</gene>
<accession>A0A9D4N6Z8</accession>
<dbReference type="EMBL" id="JAIWYP010000001">
    <property type="protein sequence ID" value="KAH3889028.1"/>
    <property type="molecule type" value="Genomic_DNA"/>
</dbReference>
<keyword evidence="2" id="KW-1185">Reference proteome</keyword>
<reference evidence="1" key="1">
    <citation type="journal article" date="2019" name="bioRxiv">
        <title>The Genome of the Zebra Mussel, Dreissena polymorpha: A Resource for Invasive Species Research.</title>
        <authorList>
            <person name="McCartney M.A."/>
            <person name="Auch B."/>
            <person name="Kono T."/>
            <person name="Mallez S."/>
            <person name="Zhang Y."/>
            <person name="Obille A."/>
            <person name="Becker A."/>
            <person name="Abrahante J.E."/>
            <person name="Garbe J."/>
            <person name="Badalamenti J.P."/>
            <person name="Herman A."/>
            <person name="Mangelson H."/>
            <person name="Liachko I."/>
            <person name="Sullivan S."/>
            <person name="Sone E.D."/>
            <person name="Koren S."/>
            <person name="Silverstein K.A.T."/>
            <person name="Beckman K.B."/>
            <person name="Gohl D.M."/>
        </authorList>
    </citation>
    <scope>NUCLEOTIDE SEQUENCE</scope>
    <source>
        <strain evidence="1">Duluth1</strain>
        <tissue evidence="1">Whole animal</tissue>
    </source>
</reference>
<comment type="caution">
    <text evidence="1">The sequence shown here is derived from an EMBL/GenBank/DDBJ whole genome shotgun (WGS) entry which is preliminary data.</text>
</comment>
<evidence type="ECO:0000313" key="1">
    <source>
        <dbReference type="EMBL" id="KAH3889028.1"/>
    </source>
</evidence>
<evidence type="ECO:0000313" key="2">
    <source>
        <dbReference type="Proteomes" id="UP000828390"/>
    </source>
</evidence>
<sequence length="122" mass="14397">MLNTLKLNSLQERRIYNRLGMLYKIAGGMVLPEDPDEYLTSKPQRRTVKVKTYSDYTSSNILDRHITKNSRAFKISCAQTNQYKNSFTLFFMETLVLWNHLEESVVRKRTVEGFKQALQDHF</sequence>
<dbReference type="Proteomes" id="UP000828390">
    <property type="component" value="Unassembled WGS sequence"/>
</dbReference>
<proteinExistence type="predicted"/>
<protein>
    <submittedName>
        <fullName evidence="1">Uncharacterized protein</fullName>
    </submittedName>
</protein>
<reference evidence="1" key="2">
    <citation type="submission" date="2020-11" db="EMBL/GenBank/DDBJ databases">
        <authorList>
            <person name="McCartney M.A."/>
            <person name="Auch B."/>
            <person name="Kono T."/>
            <person name="Mallez S."/>
            <person name="Becker A."/>
            <person name="Gohl D.M."/>
            <person name="Silverstein K.A.T."/>
            <person name="Koren S."/>
            <person name="Bechman K.B."/>
            <person name="Herman A."/>
            <person name="Abrahante J.E."/>
            <person name="Garbe J."/>
        </authorList>
    </citation>
    <scope>NUCLEOTIDE SEQUENCE</scope>
    <source>
        <strain evidence="1">Duluth1</strain>
        <tissue evidence="1">Whole animal</tissue>
    </source>
</reference>
<name>A0A9D4N6Z8_DREPO</name>